<dbReference type="GeneTree" id="ENSGT01050000244879"/>
<dbReference type="Proteomes" id="UP000694380">
    <property type="component" value="Unplaced"/>
</dbReference>
<keyword evidence="2" id="KW-0238">DNA-binding</keyword>
<gene>
    <name evidence="9" type="primary">RFX8</name>
</gene>
<feature type="domain" description="RFX-type winged-helix" evidence="8">
    <location>
        <begin position="83"/>
        <end position="158"/>
    </location>
</feature>
<dbReference type="SUPFAM" id="SSF46785">
    <property type="entry name" value="Winged helix' DNA-binding domain"/>
    <property type="match status" value="1"/>
</dbReference>
<dbReference type="OMA" id="QQERTCE"/>
<protein>
    <recommendedName>
        <fullName evidence="6">DNA-binding protein RFX8</fullName>
    </recommendedName>
    <alternativeName>
        <fullName evidence="7">Regulatory factor X 8</fullName>
    </alternativeName>
</protein>
<organism evidence="9 10">
    <name type="scientific">Chrysemys picta bellii</name>
    <name type="common">Western painted turtle</name>
    <name type="synonym">Emys bellii</name>
    <dbReference type="NCBI Taxonomy" id="8478"/>
    <lineage>
        <taxon>Eukaryota</taxon>
        <taxon>Metazoa</taxon>
        <taxon>Chordata</taxon>
        <taxon>Craniata</taxon>
        <taxon>Vertebrata</taxon>
        <taxon>Euteleostomi</taxon>
        <taxon>Archelosauria</taxon>
        <taxon>Testudinata</taxon>
        <taxon>Testudines</taxon>
        <taxon>Cryptodira</taxon>
        <taxon>Durocryptodira</taxon>
        <taxon>Testudinoidea</taxon>
        <taxon>Emydidae</taxon>
        <taxon>Chrysemys</taxon>
    </lineage>
</organism>
<evidence type="ECO:0000313" key="9">
    <source>
        <dbReference type="Ensembl" id="ENSCPBP00000038682.1"/>
    </source>
</evidence>
<reference evidence="9" key="2">
    <citation type="submission" date="2025-09" db="UniProtKB">
        <authorList>
            <consortium name="Ensembl"/>
        </authorList>
    </citation>
    <scope>IDENTIFICATION</scope>
</reference>
<keyword evidence="1" id="KW-0805">Transcription regulation</keyword>
<evidence type="ECO:0000313" key="10">
    <source>
        <dbReference type="Proteomes" id="UP000694380"/>
    </source>
</evidence>
<dbReference type="FunFam" id="1.10.10.10:FF:000433">
    <property type="entry name" value="DNA-binding protein RFX8-like isoform X4"/>
    <property type="match status" value="1"/>
</dbReference>
<dbReference type="Ensembl" id="ENSCPBT00000045339.1">
    <property type="protein sequence ID" value="ENSCPBP00000038682.1"/>
    <property type="gene ID" value="ENSCPBG00000026713.1"/>
</dbReference>
<dbReference type="InterPro" id="IPR039779">
    <property type="entry name" value="RFX-like"/>
</dbReference>
<reference evidence="9" key="1">
    <citation type="submission" date="2025-08" db="UniProtKB">
        <authorList>
            <consortium name="Ensembl"/>
        </authorList>
    </citation>
    <scope>IDENTIFICATION</scope>
</reference>
<evidence type="ECO:0000256" key="5">
    <source>
        <dbReference type="ARBA" id="ARBA00054388"/>
    </source>
</evidence>
<evidence type="ECO:0000256" key="6">
    <source>
        <dbReference type="ARBA" id="ARBA00072471"/>
    </source>
</evidence>
<dbReference type="Pfam" id="PF25340">
    <property type="entry name" value="BCD_RFX"/>
    <property type="match status" value="1"/>
</dbReference>
<keyword evidence="10" id="KW-1185">Reference proteome</keyword>
<dbReference type="PANTHER" id="PTHR12619">
    <property type="entry name" value="RFX TRANSCRIPTION FACTOR FAMILY"/>
    <property type="match status" value="1"/>
</dbReference>
<dbReference type="PANTHER" id="PTHR12619:SF24">
    <property type="entry name" value="DNA-BINDING PROTEIN RFX8"/>
    <property type="match status" value="1"/>
</dbReference>
<name>A0A8C3IT51_CHRPI</name>
<evidence type="ECO:0000259" key="8">
    <source>
        <dbReference type="PROSITE" id="PS51526"/>
    </source>
</evidence>
<evidence type="ECO:0000256" key="4">
    <source>
        <dbReference type="ARBA" id="ARBA00023242"/>
    </source>
</evidence>
<dbReference type="GO" id="GO:0000981">
    <property type="term" value="F:DNA-binding transcription factor activity, RNA polymerase II-specific"/>
    <property type="evidence" value="ECO:0007669"/>
    <property type="project" value="TreeGrafter"/>
</dbReference>
<dbReference type="InterPro" id="IPR036390">
    <property type="entry name" value="WH_DNA-bd_sf"/>
</dbReference>
<comment type="function">
    <text evidence="5">May be a transcription factor.</text>
</comment>
<dbReference type="InterPro" id="IPR036388">
    <property type="entry name" value="WH-like_DNA-bd_sf"/>
</dbReference>
<evidence type="ECO:0000256" key="3">
    <source>
        <dbReference type="ARBA" id="ARBA00023163"/>
    </source>
</evidence>
<keyword evidence="4" id="KW-0539">Nucleus</keyword>
<keyword evidence="3" id="KW-0804">Transcription</keyword>
<proteinExistence type="predicted"/>
<dbReference type="InterPro" id="IPR057321">
    <property type="entry name" value="RFX1-4/6/8-like_BCD"/>
</dbReference>
<dbReference type="InterPro" id="IPR003150">
    <property type="entry name" value="DNA-bd_RFX"/>
</dbReference>
<dbReference type="GO" id="GO:0000978">
    <property type="term" value="F:RNA polymerase II cis-regulatory region sequence-specific DNA binding"/>
    <property type="evidence" value="ECO:0007669"/>
    <property type="project" value="TreeGrafter"/>
</dbReference>
<dbReference type="PROSITE" id="PS51526">
    <property type="entry name" value="RFX_DBD"/>
    <property type="match status" value="1"/>
</dbReference>
<sequence length="633" mass="71828">MHSGTHTFTSPNHTLSLSLSLSLSHTHTHTLSLSLLPLPPPPPTHTTPGLPAFRSLPHLGYAEASVAAALLPSPYAAQGVHGAEEQIADNFYVCEGYSIPRCLLYEMYIENCTQNAQTQVNPATFGKLVRLVFPDLGTRRLGTRGSARYHYDGIHIKKSSSFYAHYCYLLAEKKNHSKPLNCFQSGINLQTEKDKFGSPLPEFKRFSSWEQELGKTHSYKIVALLADEYCNYCQDVLQNLRNNELDRVEDLIMSFWKSLQPETIMLMSLPDICQLFKCYDRQLFKEMESILLDDFLKDVSIQYLKSVRLFSKNVKLWLLTVLEDFPLLLQMSKIKEVTVFVKRLRRKTYLSNMAKTMRIVLNNNSRVTVLKSDLNAIINQGIVDIPGNPLQKKFRNMDEMESDMELKCLNNLISLLDTSTDVRVFLNCMSSNLQAFVIQPSKNKEEFRKLAANFQLRWNFLLTAVSKAMTLCYTDSFGSWHLFNLLLLEYVIHILQSHIEEEGDGTLSDMQQNDSPTQLVHEPAHLWDNFSAEQFRAGAPEPTRVTLTQSQSDVNLNSIILRVLSCLVDSATGNKLIQVMLEDKATKSSVKLNLPVGKEALVTLKDGQRFIIRTCDSPQSCTSICSREIQTDS</sequence>
<accession>A0A8C3IT51</accession>
<evidence type="ECO:0000256" key="1">
    <source>
        <dbReference type="ARBA" id="ARBA00023015"/>
    </source>
</evidence>
<evidence type="ECO:0000256" key="7">
    <source>
        <dbReference type="ARBA" id="ARBA00077086"/>
    </source>
</evidence>
<dbReference type="AlphaFoldDB" id="A0A8C3IT51"/>
<dbReference type="Gene3D" id="1.10.10.10">
    <property type="entry name" value="Winged helix-like DNA-binding domain superfamily/Winged helix DNA-binding domain"/>
    <property type="match status" value="1"/>
</dbReference>
<dbReference type="Pfam" id="PF02257">
    <property type="entry name" value="RFX_DNA_binding"/>
    <property type="match status" value="1"/>
</dbReference>
<evidence type="ECO:0000256" key="2">
    <source>
        <dbReference type="ARBA" id="ARBA00023125"/>
    </source>
</evidence>